<dbReference type="Gramene" id="Kaladp0867s0035.1.v1.1">
    <property type="protein sequence ID" value="Kaladp0867s0035.1.v1.1.CDS.1"/>
    <property type="gene ID" value="Kaladp0867s0035.v1.1"/>
</dbReference>
<name>A0A7N0VJG6_KALFE</name>
<feature type="region of interest" description="Disordered" evidence="1">
    <location>
        <begin position="1"/>
        <end position="41"/>
    </location>
</feature>
<sequence>MDSGPSWADQWDYQNPDPLPQGFEDKSKQKGKSGKERFGKMKLSLQWVKELCKKPGKK</sequence>
<evidence type="ECO:0000256" key="1">
    <source>
        <dbReference type="SAM" id="MobiDB-lite"/>
    </source>
</evidence>
<dbReference type="Proteomes" id="UP000594263">
    <property type="component" value="Unplaced"/>
</dbReference>
<reference evidence="2" key="1">
    <citation type="submission" date="2021-01" db="UniProtKB">
        <authorList>
            <consortium name="EnsemblPlants"/>
        </authorList>
    </citation>
    <scope>IDENTIFICATION</scope>
</reference>
<accession>A0A7N0VJG6</accession>
<dbReference type="AlphaFoldDB" id="A0A7N0VJG6"/>
<feature type="compositionally biased region" description="Basic and acidic residues" evidence="1">
    <location>
        <begin position="23"/>
        <end position="39"/>
    </location>
</feature>
<protein>
    <submittedName>
        <fullName evidence="2">Uncharacterized protein</fullName>
    </submittedName>
</protein>
<evidence type="ECO:0000313" key="2">
    <source>
        <dbReference type="EnsemblPlants" id="Kaladp0867s0035.1.v1.1.CDS.1"/>
    </source>
</evidence>
<evidence type="ECO:0000313" key="3">
    <source>
        <dbReference type="Proteomes" id="UP000594263"/>
    </source>
</evidence>
<keyword evidence="3" id="KW-1185">Reference proteome</keyword>
<dbReference type="EnsemblPlants" id="Kaladp0867s0035.1.v1.1">
    <property type="protein sequence ID" value="Kaladp0867s0035.1.v1.1.CDS.1"/>
    <property type="gene ID" value="Kaladp0867s0035.v1.1"/>
</dbReference>
<proteinExistence type="predicted"/>
<organism evidence="2 3">
    <name type="scientific">Kalanchoe fedtschenkoi</name>
    <name type="common">Lavender scallops</name>
    <name type="synonym">South American air plant</name>
    <dbReference type="NCBI Taxonomy" id="63787"/>
    <lineage>
        <taxon>Eukaryota</taxon>
        <taxon>Viridiplantae</taxon>
        <taxon>Streptophyta</taxon>
        <taxon>Embryophyta</taxon>
        <taxon>Tracheophyta</taxon>
        <taxon>Spermatophyta</taxon>
        <taxon>Magnoliopsida</taxon>
        <taxon>eudicotyledons</taxon>
        <taxon>Gunneridae</taxon>
        <taxon>Pentapetalae</taxon>
        <taxon>Saxifragales</taxon>
        <taxon>Crassulaceae</taxon>
        <taxon>Kalanchoe</taxon>
    </lineage>
</organism>